<feature type="region of interest" description="Disordered" evidence="1">
    <location>
        <begin position="38"/>
        <end position="57"/>
    </location>
</feature>
<keyword evidence="3" id="KW-1185">Reference proteome</keyword>
<evidence type="ECO:0000256" key="1">
    <source>
        <dbReference type="SAM" id="MobiDB-lite"/>
    </source>
</evidence>
<name>A0A371DWZ3_9APHY</name>
<accession>A0A371DWZ3</accession>
<feature type="region of interest" description="Disordered" evidence="1">
    <location>
        <begin position="79"/>
        <end position="100"/>
    </location>
</feature>
<gene>
    <name evidence="2" type="ORF">OH76DRAFT_12330</name>
</gene>
<protein>
    <submittedName>
        <fullName evidence="2">Uncharacterized protein</fullName>
    </submittedName>
</protein>
<dbReference type="Proteomes" id="UP000256964">
    <property type="component" value="Unassembled WGS sequence"/>
</dbReference>
<sequence>MSLVCPSPIPPSRSLRLRLRCNARRRRCTTLTDTRTFPLPGAVGDHPERRAGEQGVGRLSTQRWLLEAFQTTMTVRTLPRRASPPAATASSTAKIGLPDAAGRLPPVAGSLVATSRRESASGGALGWDFEVLAQRTAGRQEGRLGARLGQYCSWLSPRQPRASARWAGNWVSAVVAAAPGRNTNTRTSGRAEVSLKMACQSCVLADE</sequence>
<dbReference type="EMBL" id="KZ857379">
    <property type="protein sequence ID" value="RDX57067.1"/>
    <property type="molecule type" value="Genomic_DNA"/>
</dbReference>
<evidence type="ECO:0000313" key="3">
    <source>
        <dbReference type="Proteomes" id="UP000256964"/>
    </source>
</evidence>
<evidence type="ECO:0000313" key="2">
    <source>
        <dbReference type="EMBL" id="RDX57067.1"/>
    </source>
</evidence>
<reference evidence="2 3" key="1">
    <citation type="journal article" date="2018" name="Biotechnol. Biofuels">
        <title>Integrative visual omics of the white-rot fungus Polyporus brumalis exposes the biotechnological potential of its oxidative enzymes for delignifying raw plant biomass.</title>
        <authorList>
            <person name="Miyauchi S."/>
            <person name="Rancon A."/>
            <person name="Drula E."/>
            <person name="Hage H."/>
            <person name="Chaduli D."/>
            <person name="Favel A."/>
            <person name="Grisel S."/>
            <person name="Henrissat B."/>
            <person name="Herpoel-Gimbert I."/>
            <person name="Ruiz-Duenas F.J."/>
            <person name="Chevret D."/>
            <person name="Hainaut M."/>
            <person name="Lin J."/>
            <person name="Wang M."/>
            <person name="Pangilinan J."/>
            <person name="Lipzen A."/>
            <person name="Lesage-Meessen L."/>
            <person name="Navarro D."/>
            <person name="Riley R."/>
            <person name="Grigoriev I.V."/>
            <person name="Zhou S."/>
            <person name="Raouche S."/>
            <person name="Rosso M.N."/>
        </authorList>
    </citation>
    <scope>NUCLEOTIDE SEQUENCE [LARGE SCALE GENOMIC DNA]</scope>
    <source>
        <strain evidence="2 3">BRFM 1820</strain>
    </source>
</reference>
<dbReference type="AlphaFoldDB" id="A0A371DWZ3"/>
<organism evidence="2 3">
    <name type="scientific">Lentinus brumalis</name>
    <dbReference type="NCBI Taxonomy" id="2498619"/>
    <lineage>
        <taxon>Eukaryota</taxon>
        <taxon>Fungi</taxon>
        <taxon>Dikarya</taxon>
        <taxon>Basidiomycota</taxon>
        <taxon>Agaricomycotina</taxon>
        <taxon>Agaricomycetes</taxon>
        <taxon>Polyporales</taxon>
        <taxon>Polyporaceae</taxon>
        <taxon>Lentinus</taxon>
    </lineage>
</organism>
<feature type="compositionally biased region" description="Low complexity" evidence="1">
    <location>
        <begin position="79"/>
        <end position="93"/>
    </location>
</feature>
<proteinExistence type="predicted"/>